<dbReference type="Proteomes" id="UP001487305">
    <property type="component" value="Unassembled WGS sequence"/>
</dbReference>
<feature type="domain" description="NADH:flavin oxidoreductase/NADH oxidase N-terminal" evidence="10">
    <location>
        <begin position="175"/>
        <end position="376"/>
    </location>
</feature>
<evidence type="ECO:0000256" key="4">
    <source>
        <dbReference type="ARBA" id="ARBA00022630"/>
    </source>
</evidence>
<dbReference type="InterPro" id="IPR051793">
    <property type="entry name" value="NADH:flavin_oxidoreductase"/>
</dbReference>
<evidence type="ECO:0000256" key="1">
    <source>
        <dbReference type="ARBA" id="ARBA00001917"/>
    </source>
</evidence>
<evidence type="ECO:0000256" key="2">
    <source>
        <dbReference type="ARBA" id="ARBA00001966"/>
    </source>
</evidence>
<dbReference type="PANTHER" id="PTHR42917">
    <property type="entry name" value="2,4-DIENOYL-COA REDUCTASE"/>
    <property type="match status" value="1"/>
</dbReference>
<sequence>MENETTKQPSEARGQTGFSRRGFVGGMALTALGLASTASVTLAGCSNETTPDGKLYAEGTYTSKQKTPYATAEITCTFDEKSLTDATYQVLRSSEKDYFPVYASAIDDYCAAVVENGKTSEVDAVTGATFCSLAIKEGIDACMFQALGMADAVAVQELNPQDEEFDAFEGDCAEVFSPIKLGAMELPNRIIKSAGSSPWADSNNDKITVSTELYGAMAQNGVSLIVLAGGVLANTGISPDSLDKIKGSVDEAIGLVSPLVEAVHDAGSKIGFQMCFGGAAPTVPDSVINDTPIEELDQFIENVGISAERSKAAGFDCIEIKGASADALNGFLTRRVNKREDEYGPQSIENRTRLFCRMISKIKEVNGEDFPVGALINGIEENDASLGDDARFITNEEAKEIAKALVAAGADWIQVRVGAKAQEMNIWAPDVQHIAPEADGLTGFGTKFNYKSHFGGLVDGSHSGFASFLPLVAAIKEAVDVPVGCAACMDLRMGPDYLNEALKQGQIDLVFMNRPLNCDPELVKKMQEGRREDVRPCMKCMHCHDSIGTNKAVPSSCRMNASSFNSLTDVMPEGMTPAPAETKRNIMVIGAGPAGMEAARVAAERGHSVTISDSETKLGGLLHFARGVKGSHERFDDYIAYISAQLEKNGVNVELGKEVDASFVKEQAPDAVVVAVGGARESKFSGDNVFSPEDAFSPAALGERVVVLGASVQAIDFAAFLLSQGKSVAIVNPNGADAVDKGQSGWFKTYMLPYLQAEGVKIWSQAVIESVDEAGVTITTDSGLTQTIPCDSVVEFYDMVPNLSLADELETAGIETYAVGDCAEPHNIQKAVLSGNLCARAL</sequence>
<dbReference type="InterPro" id="IPR023753">
    <property type="entry name" value="FAD/NAD-binding_dom"/>
</dbReference>
<evidence type="ECO:0000256" key="7">
    <source>
        <dbReference type="ARBA" id="ARBA00023002"/>
    </source>
</evidence>
<keyword evidence="9" id="KW-0411">Iron-sulfur</keyword>
<evidence type="ECO:0000256" key="8">
    <source>
        <dbReference type="ARBA" id="ARBA00023004"/>
    </source>
</evidence>
<keyword evidence="8" id="KW-0408">Iron</keyword>
<comment type="cofactor">
    <cofactor evidence="2">
        <name>[4Fe-4S] cluster</name>
        <dbReference type="ChEBI" id="CHEBI:49883"/>
    </cofactor>
</comment>
<dbReference type="InterPro" id="IPR001155">
    <property type="entry name" value="OxRdtase_FMN_N"/>
</dbReference>
<dbReference type="InterPro" id="IPR013785">
    <property type="entry name" value="Aldolase_TIM"/>
</dbReference>
<accession>A0ABV1JC54</accession>
<evidence type="ECO:0000259" key="10">
    <source>
        <dbReference type="Pfam" id="PF00724"/>
    </source>
</evidence>
<dbReference type="Gene3D" id="3.20.20.70">
    <property type="entry name" value="Aldolase class I"/>
    <property type="match status" value="1"/>
</dbReference>
<evidence type="ECO:0000313" key="12">
    <source>
        <dbReference type="EMBL" id="MEQ3362663.1"/>
    </source>
</evidence>
<keyword evidence="13" id="KW-1185">Reference proteome</keyword>
<evidence type="ECO:0000256" key="3">
    <source>
        <dbReference type="ARBA" id="ARBA00011048"/>
    </source>
</evidence>
<keyword evidence="7" id="KW-0560">Oxidoreductase</keyword>
<keyword evidence="4" id="KW-0285">Flavoprotein</keyword>
<reference evidence="12 13" key="1">
    <citation type="submission" date="2024-04" db="EMBL/GenBank/DDBJ databases">
        <title>Human intestinal bacterial collection.</title>
        <authorList>
            <person name="Pauvert C."/>
            <person name="Hitch T.C.A."/>
            <person name="Clavel T."/>
        </authorList>
    </citation>
    <scope>NUCLEOTIDE SEQUENCE [LARGE SCALE GENOMIC DNA]</scope>
    <source>
        <strain evidence="12 13">CLA-KB-H42</strain>
    </source>
</reference>
<dbReference type="RefSeq" id="WP_102374676.1">
    <property type="nucleotide sequence ID" value="NZ_JBBNOP010000004.1"/>
</dbReference>
<feature type="domain" description="FAD/NAD(P)-binding" evidence="11">
    <location>
        <begin position="585"/>
        <end position="823"/>
    </location>
</feature>
<evidence type="ECO:0000256" key="5">
    <source>
        <dbReference type="ARBA" id="ARBA00022643"/>
    </source>
</evidence>
<gene>
    <name evidence="12" type="ORF">AAA083_06710</name>
</gene>
<name>A0ABV1JC54_9ACTN</name>
<dbReference type="Gene3D" id="3.50.50.60">
    <property type="entry name" value="FAD/NAD(P)-binding domain"/>
    <property type="match status" value="1"/>
</dbReference>
<dbReference type="PRINTS" id="PR00368">
    <property type="entry name" value="FADPNR"/>
</dbReference>
<dbReference type="SUPFAM" id="SSF51395">
    <property type="entry name" value="FMN-linked oxidoreductases"/>
    <property type="match status" value="1"/>
</dbReference>
<dbReference type="InterPro" id="IPR036188">
    <property type="entry name" value="FAD/NAD-bd_sf"/>
</dbReference>
<proteinExistence type="inferred from homology"/>
<dbReference type="Gene3D" id="3.40.50.720">
    <property type="entry name" value="NAD(P)-binding Rossmann-like Domain"/>
    <property type="match status" value="1"/>
</dbReference>
<dbReference type="Pfam" id="PF00724">
    <property type="entry name" value="Oxidored_FMN"/>
    <property type="match status" value="1"/>
</dbReference>
<dbReference type="Pfam" id="PF07992">
    <property type="entry name" value="Pyr_redox_2"/>
    <property type="match status" value="1"/>
</dbReference>
<dbReference type="EMBL" id="JBBNOP010000004">
    <property type="protein sequence ID" value="MEQ3362663.1"/>
    <property type="molecule type" value="Genomic_DNA"/>
</dbReference>
<keyword evidence="6" id="KW-0479">Metal-binding</keyword>
<dbReference type="SUPFAM" id="SSF51905">
    <property type="entry name" value="FAD/NAD(P)-binding domain"/>
    <property type="match status" value="1"/>
</dbReference>
<comment type="cofactor">
    <cofactor evidence="1">
        <name>FMN</name>
        <dbReference type="ChEBI" id="CHEBI:58210"/>
    </cofactor>
</comment>
<dbReference type="PANTHER" id="PTHR42917:SF2">
    <property type="entry name" value="2,4-DIENOYL-COA REDUCTASE [(2E)-ENOYL-COA-PRODUCING]"/>
    <property type="match status" value="1"/>
</dbReference>
<protein>
    <submittedName>
        <fullName evidence="12">FAD-dependent oxidoreductase</fullName>
    </submittedName>
</protein>
<evidence type="ECO:0000313" key="13">
    <source>
        <dbReference type="Proteomes" id="UP001487305"/>
    </source>
</evidence>
<organism evidence="12 13">
    <name type="scientific">Raoultibacter massiliensis</name>
    <dbReference type="NCBI Taxonomy" id="1852371"/>
    <lineage>
        <taxon>Bacteria</taxon>
        <taxon>Bacillati</taxon>
        <taxon>Actinomycetota</taxon>
        <taxon>Coriobacteriia</taxon>
        <taxon>Eggerthellales</taxon>
        <taxon>Eggerthellaceae</taxon>
        <taxon>Raoultibacter</taxon>
    </lineage>
</organism>
<comment type="caution">
    <text evidence="12">The sequence shown here is derived from an EMBL/GenBank/DDBJ whole genome shotgun (WGS) entry which is preliminary data.</text>
</comment>
<dbReference type="PROSITE" id="PS51318">
    <property type="entry name" value="TAT"/>
    <property type="match status" value="1"/>
</dbReference>
<evidence type="ECO:0000259" key="11">
    <source>
        <dbReference type="Pfam" id="PF07992"/>
    </source>
</evidence>
<dbReference type="InterPro" id="IPR006311">
    <property type="entry name" value="TAT_signal"/>
</dbReference>
<comment type="similarity">
    <text evidence="3">In the N-terminal section; belongs to the NADH:flavin oxidoreductase/NADH oxidase family.</text>
</comment>
<evidence type="ECO:0000256" key="9">
    <source>
        <dbReference type="ARBA" id="ARBA00023014"/>
    </source>
</evidence>
<evidence type="ECO:0000256" key="6">
    <source>
        <dbReference type="ARBA" id="ARBA00022723"/>
    </source>
</evidence>
<keyword evidence="5" id="KW-0288">FMN</keyword>